<dbReference type="EMBL" id="LT605205">
    <property type="protein sequence ID" value="SCD20543.1"/>
    <property type="molecule type" value="Genomic_DNA"/>
</dbReference>
<evidence type="ECO:0000313" key="1">
    <source>
        <dbReference type="EMBL" id="SCD20543.1"/>
    </source>
</evidence>
<dbReference type="KEGG" id="psac:PSM36_1724"/>
<gene>
    <name evidence="1" type="ORF">PSM36_1724</name>
</gene>
<evidence type="ECO:0000313" key="2">
    <source>
        <dbReference type="Proteomes" id="UP000187464"/>
    </source>
</evidence>
<proteinExistence type="predicted"/>
<protein>
    <submittedName>
        <fullName evidence="1">Uncharacterized protein</fullName>
    </submittedName>
</protein>
<keyword evidence="2" id="KW-1185">Reference proteome</keyword>
<dbReference type="Proteomes" id="UP000187464">
    <property type="component" value="Chromosome I"/>
</dbReference>
<dbReference type="STRING" id="1642647.PSM36_1724"/>
<organism evidence="1 2">
    <name type="scientific">Proteiniphilum saccharofermentans</name>
    <dbReference type="NCBI Taxonomy" id="1642647"/>
    <lineage>
        <taxon>Bacteria</taxon>
        <taxon>Pseudomonadati</taxon>
        <taxon>Bacteroidota</taxon>
        <taxon>Bacteroidia</taxon>
        <taxon>Bacteroidales</taxon>
        <taxon>Dysgonomonadaceae</taxon>
        <taxon>Proteiniphilum</taxon>
    </lineage>
</organism>
<sequence>MLLVLGMLASNAVVAQDSAYGVNYAILSPGRTVYMSLAINFSK</sequence>
<accession>A0A1R3SW82</accession>
<dbReference type="AlphaFoldDB" id="A0A1R3SW82"/>
<reference evidence="1 2" key="1">
    <citation type="submission" date="2016-08" db="EMBL/GenBank/DDBJ databases">
        <authorList>
            <person name="Seilhamer J.J."/>
        </authorList>
    </citation>
    <scope>NUCLEOTIDE SEQUENCE [LARGE SCALE GENOMIC DNA]</scope>
    <source>
        <strain evidence="1">M3/6</strain>
    </source>
</reference>
<name>A0A1R3SW82_9BACT</name>